<feature type="binding site" evidence="8">
    <location>
        <position position="55"/>
    </location>
    <ligand>
        <name>Mg(2+)</name>
        <dbReference type="ChEBI" id="CHEBI:18420"/>
    </ligand>
</feature>
<keyword evidence="7 8" id="KW-0275">Fatty acid biosynthesis</keyword>
<evidence type="ECO:0000256" key="8">
    <source>
        <dbReference type="HAMAP-Rule" id="MF_00101"/>
    </source>
</evidence>
<organism evidence="10 11">
    <name type="scientific">Solidesulfovibrio fructosivorans JJ]</name>
    <dbReference type="NCBI Taxonomy" id="596151"/>
    <lineage>
        <taxon>Bacteria</taxon>
        <taxon>Pseudomonadati</taxon>
        <taxon>Thermodesulfobacteriota</taxon>
        <taxon>Desulfovibrionia</taxon>
        <taxon>Desulfovibrionales</taxon>
        <taxon>Desulfovibrionaceae</taxon>
        <taxon>Solidesulfovibrio</taxon>
    </lineage>
</organism>
<dbReference type="SUPFAM" id="SSF56214">
    <property type="entry name" value="4'-phosphopantetheinyl transferase"/>
    <property type="match status" value="1"/>
</dbReference>
<comment type="catalytic activity">
    <reaction evidence="8">
        <text>apo-[ACP] + CoA = holo-[ACP] + adenosine 3',5'-bisphosphate + H(+)</text>
        <dbReference type="Rhea" id="RHEA:12068"/>
        <dbReference type="Rhea" id="RHEA-COMP:9685"/>
        <dbReference type="Rhea" id="RHEA-COMP:9690"/>
        <dbReference type="ChEBI" id="CHEBI:15378"/>
        <dbReference type="ChEBI" id="CHEBI:29999"/>
        <dbReference type="ChEBI" id="CHEBI:57287"/>
        <dbReference type="ChEBI" id="CHEBI:58343"/>
        <dbReference type="ChEBI" id="CHEBI:64479"/>
        <dbReference type="EC" id="2.7.8.7"/>
    </reaction>
</comment>
<keyword evidence="8" id="KW-0963">Cytoplasm</keyword>
<dbReference type="STRING" id="596151.DesfrDRAFT_1932"/>
<dbReference type="OrthoDB" id="517356at2"/>
<keyword evidence="5 8" id="KW-0460">Magnesium</keyword>
<evidence type="ECO:0000259" key="9">
    <source>
        <dbReference type="Pfam" id="PF01648"/>
    </source>
</evidence>
<keyword evidence="2 8" id="KW-0808">Transferase</keyword>
<keyword evidence="6 8" id="KW-0443">Lipid metabolism</keyword>
<comment type="subcellular location">
    <subcellularLocation>
        <location evidence="8">Cytoplasm</location>
    </subcellularLocation>
</comment>
<dbReference type="Proteomes" id="UP000006250">
    <property type="component" value="Unassembled WGS sequence"/>
</dbReference>
<evidence type="ECO:0000256" key="1">
    <source>
        <dbReference type="ARBA" id="ARBA00022516"/>
    </source>
</evidence>
<dbReference type="InterPro" id="IPR004568">
    <property type="entry name" value="Ppantetheine-prot_Trfase_dom"/>
</dbReference>
<sequence>MILGLGIDLVELARIESAIERFGERFLARILTPAEQAALPPRPVARAAGLFAAKEAAVKALGTGFSQGVGFQHLQILPDALGRPTLTLTGPALTRAQALGATAWHVSITHERATAAAVVVLEGR</sequence>
<dbReference type="InterPro" id="IPR037143">
    <property type="entry name" value="4-PPantetheinyl_Trfase_dom_sf"/>
</dbReference>
<dbReference type="Gene3D" id="3.90.470.20">
    <property type="entry name" value="4'-phosphopantetheinyl transferase domain"/>
    <property type="match status" value="1"/>
</dbReference>
<dbReference type="GO" id="GO:0005737">
    <property type="term" value="C:cytoplasm"/>
    <property type="evidence" value="ECO:0007669"/>
    <property type="project" value="UniProtKB-SubCell"/>
</dbReference>
<protein>
    <recommendedName>
        <fullName evidence="8">Holo-[acyl-carrier-protein] synthase</fullName>
        <shortName evidence="8">Holo-ACP synthase</shortName>
        <ecNumber evidence="8">2.7.8.7</ecNumber>
    </recommendedName>
    <alternativeName>
        <fullName evidence="8">4'-phosphopantetheinyl transferase AcpS</fullName>
    </alternativeName>
</protein>
<dbReference type="GO" id="GO:0008897">
    <property type="term" value="F:holo-[acyl-carrier-protein] synthase activity"/>
    <property type="evidence" value="ECO:0007669"/>
    <property type="project" value="UniProtKB-UniRule"/>
</dbReference>
<dbReference type="AlphaFoldDB" id="E1JWD3"/>
<dbReference type="NCBIfam" id="TIGR00556">
    <property type="entry name" value="pantethn_trn"/>
    <property type="match status" value="1"/>
</dbReference>
<gene>
    <name evidence="8" type="primary">acpS</name>
    <name evidence="10" type="ORF">DesfrDRAFT_1932</name>
</gene>
<dbReference type="GO" id="GO:0006633">
    <property type="term" value="P:fatty acid biosynthetic process"/>
    <property type="evidence" value="ECO:0007669"/>
    <property type="project" value="UniProtKB-UniRule"/>
</dbReference>
<reference evidence="10 11" key="1">
    <citation type="submission" date="2010-08" db="EMBL/GenBank/DDBJ databases">
        <title>The draft genome of Desulfovibrio fructosovorans JJ.</title>
        <authorList>
            <consortium name="US DOE Joint Genome Institute (JGI-PGF)"/>
            <person name="Lucas S."/>
            <person name="Copeland A."/>
            <person name="Lapidus A."/>
            <person name="Cheng J.-F."/>
            <person name="Bruce D."/>
            <person name="Goodwin L."/>
            <person name="Pitluck S."/>
            <person name="Land M.L."/>
            <person name="Hauser L."/>
            <person name="Chang Y.-J."/>
            <person name="Jeffries C."/>
            <person name="Wall J.D."/>
            <person name="Stahl D.A."/>
            <person name="Arkin A.P."/>
            <person name="Dehal P."/>
            <person name="Stolyar S.M."/>
            <person name="Hazen T.C."/>
            <person name="Woyke T.J."/>
        </authorList>
    </citation>
    <scope>NUCLEOTIDE SEQUENCE [LARGE SCALE GENOMIC DNA]</scope>
    <source>
        <strain evidence="10 11">JJ</strain>
    </source>
</reference>
<evidence type="ECO:0000256" key="3">
    <source>
        <dbReference type="ARBA" id="ARBA00022723"/>
    </source>
</evidence>
<dbReference type="NCBIfam" id="NF011251">
    <property type="entry name" value="PRK14657.1"/>
    <property type="match status" value="1"/>
</dbReference>
<proteinExistence type="inferred from homology"/>
<evidence type="ECO:0000256" key="7">
    <source>
        <dbReference type="ARBA" id="ARBA00023160"/>
    </source>
</evidence>
<name>E1JWD3_SOLFR</name>
<evidence type="ECO:0000256" key="4">
    <source>
        <dbReference type="ARBA" id="ARBA00022832"/>
    </source>
</evidence>
<evidence type="ECO:0000313" key="11">
    <source>
        <dbReference type="Proteomes" id="UP000006250"/>
    </source>
</evidence>
<accession>E1JWD3</accession>
<evidence type="ECO:0000256" key="6">
    <source>
        <dbReference type="ARBA" id="ARBA00023098"/>
    </source>
</evidence>
<evidence type="ECO:0000256" key="5">
    <source>
        <dbReference type="ARBA" id="ARBA00022842"/>
    </source>
</evidence>
<dbReference type="InterPro" id="IPR008278">
    <property type="entry name" value="4-PPantetheinyl_Trfase_dom"/>
</dbReference>
<keyword evidence="3 8" id="KW-0479">Metal-binding</keyword>
<keyword evidence="11" id="KW-1185">Reference proteome</keyword>
<comment type="cofactor">
    <cofactor evidence="8">
        <name>Mg(2+)</name>
        <dbReference type="ChEBI" id="CHEBI:18420"/>
    </cofactor>
</comment>
<evidence type="ECO:0000256" key="2">
    <source>
        <dbReference type="ARBA" id="ARBA00022679"/>
    </source>
</evidence>
<dbReference type="InterPro" id="IPR002582">
    <property type="entry name" value="ACPS"/>
</dbReference>
<dbReference type="eggNOG" id="COG0736">
    <property type="taxonomic scope" value="Bacteria"/>
</dbReference>
<dbReference type="Pfam" id="PF01648">
    <property type="entry name" value="ACPS"/>
    <property type="match status" value="1"/>
</dbReference>
<dbReference type="EMBL" id="AECZ01000011">
    <property type="protein sequence ID" value="EFL51230.1"/>
    <property type="molecule type" value="Genomic_DNA"/>
</dbReference>
<dbReference type="GO" id="GO:0000287">
    <property type="term" value="F:magnesium ion binding"/>
    <property type="evidence" value="ECO:0007669"/>
    <property type="project" value="UniProtKB-UniRule"/>
</dbReference>
<dbReference type="NCBIfam" id="TIGR00516">
    <property type="entry name" value="acpS"/>
    <property type="match status" value="1"/>
</dbReference>
<comment type="caution">
    <text evidence="10">The sequence shown here is derived from an EMBL/GenBank/DDBJ whole genome shotgun (WGS) entry which is preliminary data.</text>
</comment>
<comment type="similarity">
    <text evidence="8">Belongs to the P-Pant transferase superfamily. AcpS family.</text>
</comment>
<dbReference type="EC" id="2.7.8.7" evidence="8"/>
<keyword evidence="4 8" id="KW-0276">Fatty acid metabolism</keyword>
<keyword evidence="1 8" id="KW-0444">Lipid biosynthesis</keyword>
<feature type="domain" description="4'-phosphopantetheinyl transferase" evidence="9">
    <location>
        <begin position="4"/>
        <end position="97"/>
    </location>
</feature>
<evidence type="ECO:0000313" key="10">
    <source>
        <dbReference type="EMBL" id="EFL51230.1"/>
    </source>
</evidence>
<dbReference type="RefSeq" id="WP_005993350.1">
    <property type="nucleotide sequence ID" value="NZ_AECZ01000011.1"/>
</dbReference>
<feature type="binding site" evidence="8">
    <location>
        <position position="8"/>
    </location>
    <ligand>
        <name>Mg(2+)</name>
        <dbReference type="ChEBI" id="CHEBI:18420"/>
    </ligand>
</feature>
<dbReference type="HAMAP" id="MF_00101">
    <property type="entry name" value="AcpS"/>
    <property type="match status" value="1"/>
</dbReference>
<comment type="function">
    <text evidence="8">Transfers the 4'-phosphopantetheine moiety from coenzyme A to a Ser of acyl-carrier-protein.</text>
</comment>